<dbReference type="Gene3D" id="1.10.260.40">
    <property type="entry name" value="lambda repressor-like DNA-binding domains"/>
    <property type="match status" value="1"/>
</dbReference>
<proteinExistence type="predicted"/>
<dbReference type="CDD" id="cd00093">
    <property type="entry name" value="HTH_XRE"/>
    <property type="match status" value="1"/>
</dbReference>
<dbReference type="GO" id="GO:0003677">
    <property type="term" value="F:DNA binding"/>
    <property type="evidence" value="ECO:0007669"/>
    <property type="project" value="InterPro"/>
</dbReference>
<feature type="domain" description="HTH cro/C1-type" evidence="1">
    <location>
        <begin position="9"/>
        <end position="64"/>
    </location>
</feature>
<dbReference type="InterPro" id="IPR010982">
    <property type="entry name" value="Lambda_DNA-bd_dom_sf"/>
</dbReference>
<dbReference type="SMART" id="SM00530">
    <property type="entry name" value="HTH_XRE"/>
    <property type="match status" value="1"/>
</dbReference>
<organism evidence="2">
    <name type="scientific">bioreactor metagenome</name>
    <dbReference type="NCBI Taxonomy" id="1076179"/>
    <lineage>
        <taxon>unclassified sequences</taxon>
        <taxon>metagenomes</taxon>
        <taxon>ecological metagenomes</taxon>
    </lineage>
</organism>
<accession>A0A645FPW1</accession>
<evidence type="ECO:0000259" key="1">
    <source>
        <dbReference type="PROSITE" id="PS50943"/>
    </source>
</evidence>
<protein>
    <recommendedName>
        <fullName evidence="1">HTH cro/C1-type domain-containing protein</fullName>
    </recommendedName>
</protein>
<name>A0A645FPW1_9ZZZZ</name>
<comment type="caution">
    <text evidence="2">The sequence shown here is derived from an EMBL/GenBank/DDBJ whole genome shotgun (WGS) entry which is preliminary data.</text>
</comment>
<reference evidence="2" key="1">
    <citation type="submission" date="2019-08" db="EMBL/GenBank/DDBJ databases">
        <authorList>
            <person name="Kucharzyk K."/>
            <person name="Murdoch R.W."/>
            <person name="Higgins S."/>
            <person name="Loffler F."/>
        </authorList>
    </citation>
    <scope>NUCLEOTIDE SEQUENCE</scope>
</reference>
<sequence>MVLTLTDKLDQLLRERGLNKSQLSALSGVPYTTIASLYEKGADNAKRSTLLSLARCLNVSLDYLADDSVNEPQAQILASAGHFDPDKLTPEGRERYEEYIEFLAEKFTKENV</sequence>
<gene>
    <name evidence="2" type="ORF">SDC9_161610</name>
</gene>
<dbReference type="InterPro" id="IPR001387">
    <property type="entry name" value="Cro/C1-type_HTH"/>
</dbReference>
<dbReference type="AlphaFoldDB" id="A0A645FPW1"/>
<dbReference type="EMBL" id="VSSQ01060889">
    <property type="protein sequence ID" value="MPN14284.1"/>
    <property type="molecule type" value="Genomic_DNA"/>
</dbReference>
<evidence type="ECO:0000313" key="2">
    <source>
        <dbReference type="EMBL" id="MPN14284.1"/>
    </source>
</evidence>
<dbReference type="Pfam" id="PF01381">
    <property type="entry name" value="HTH_3"/>
    <property type="match status" value="1"/>
</dbReference>
<dbReference type="PROSITE" id="PS50943">
    <property type="entry name" value="HTH_CROC1"/>
    <property type="match status" value="1"/>
</dbReference>
<dbReference type="SUPFAM" id="SSF47413">
    <property type="entry name" value="lambda repressor-like DNA-binding domains"/>
    <property type="match status" value="1"/>
</dbReference>